<dbReference type="EMBL" id="UZAI01008896">
    <property type="protein sequence ID" value="VDP03326.1"/>
    <property type="molecule type" value="Genomic_DNA"/>
</dbReference>
<organism evidence="1 2">
    <name type="scientific">Schistosoma margrebowiei</name>
    <dbReference type="NCBI Taxonomy" id="48269"/>
    <lineage>
        <taxon>Eukaryota</taxon>
        <taxon>Metazoa</taxon>
        <taxon>Spiralia</taxon>
        <taxon>Lophotrochozoa</taxon>
        <taxon>Platyhelminthes</taxon>
        <taxon>Trematoda</taxon>
        <taxon>Digenea</taxon>
        <taxon>Strigeidida</taxon>
        <taxon>Schistosomatoidea</taxon>
        <taxon>Schistosomatidae</taxon>
        <taxon>Schistosoma</taxon>
    </lineage>
</organism>
<accession>A0A183MAC3</accession>
<evidence type="ECO:0000313" key="1">
    <source>
        <dbReference type="EMBL" id="VDP03326.1"/>
    </source>
</evidence>
<name>A0A183MAC3_9TREM</name>
<proteinExistence type="predicted"/>
<keyword evidence="2" id="KW-1185">Reference proteome</keyword>
<dbReference type="Proteomes" id="UP000277204">
    <property type="component" value="Unassembled WGS sequence"/>
</dbReference>
<protein>
    <submittedName>
        <fullName evidence="1">Uncharacterized protein</fullName>
    </submittedName>
</protein>
<gene>
    <name evidence="1" type="ORF">SMRZ_LOCUS12998</name>
</gene>
<evidence type="ECO:0000313" key="2">
    <source>
        <dbReference type="Proteomes" id="UP000277204"/>
    </source>
</evidence>
<sequence>MPEFILLSLMLFLDLEMDIAFQTTTRDIYFSLVQLGIRGFNCYPIGCICCCGQSEYSTHSKLDSFYSSSLDINNSCMTDNLQSSSSNTCSVYDDCVSS</sequence>
<reference evidence="1 2" key="1">
    <citation type="submission" date="2018-11" db="EMBL/GenBank/DDBJ databases">
        <authorList>
            <consortium name="Pathogen Informatics"/>
        </authorList>
    </citation>
    <scope>NUCLEOTIDE SEQUENCE [LARGE SCALE GENOMIC DNA]</scope>
    <source>
        <strain evidence="1 2">Zambia</strain>
    </source>
</reference>
<dbReference type="AlphaFoldDB" id="A0A183MAC3"/>